<protein>
    <submittedName>
        <fullName evidence="3">Casein kinase I-like isoform X2</fullName>
    </submittedName>
</protein>
<dbReference type="InterPro" id="IPR017441">
    <property type="entry name" value="Protein_kinase_ATP_BS"/>
</dbReference>
<dbReference type="GO" id="GO:0005524">
    <property type="term" value="F:ATP binding"/>
    <property type="evidence" value="ECO:0007669"/>
    <property type="project" value="UniProtKB-UniRule"/>
</dbReference>
<feature type="binding site" evidence="1">
    <location>
        <position position="65"/>
    </location>
    <ligand>
        <name>ATP</name>
        <dbReference type="ChEBI" id="CHEBI:30616"/>
    </ligand>
</feature>
<proteinExistence type="predicted"/>
<sequence length="288" mass="33564">MTQQKKGTVPGISQPPSLTQNALVRRSKTILVDAHYKLGKKIGKGNFGEVRIGKDIRNNEDVAIKTEPITAKIPQLMFEYNIYRQLGATDKTHKMKGIPKVYCYKLAGTQYNALVLELLGPSLEDLFNAYERKFTLKTILMIAIHTLHRIETVHEKGIVFRDIKPENFVVGRNLMKKDNIIYIIEQSRRDDLESLGHMYMYLARGSLPWQGLKVQNAKERFQKIGEMKKNTPIESLCDGYPEMAEYMKYVRHLEFYEEPNYRFLRHIFTTALHKNGFEDDQIFDWVDK</sequence>
<name>A0A6G0YZ13_APHCR</name>
<dbReference type="GO" id="GO:0004672">
    <property type="term" value="F:protein kinase activity"/>
    <property type="evidence" value="ECO:0007669"/>
    <property type="project" value="InterPro"/>
</dbReference>
<evidence type="ECO:0000259" key="2">
    <source>
        <dbReference type="PROSITE" id="PS50011"/>
    </source>
</evidence>
<evidence type="ECO:0000313" key="3">
    <source>
        <dbReference type="EMBL" id="KAF0763460.1"/>
    </source>
</evidence>
<dbReference type="Gene3D" id="1.10.510.10">
    <property type="entry name" value="Transferase(Phosphotransferase) domain 1"/>
    <property type="match status" value="2"/>
</dbReference>
<reference evidence="3 4" key="1">
    <citation type="submission" date="2019-08" db="EMBL/GenBank/DDBJ databases">
        <title>Whole genome of Aphis craccivora.</title>
        <authorList>
            <person name="Voronova N.V."/>
            <person name="Shulinski R.S."/>
            <person name="Bandarenka Y.V."/>
            <person name="Zhorov D.G."/>
            <person name="Warner D."/>
        </authorList>
    </citation>
    <scope>NUCLEOTIDE SEQUENCE [LARGE SCALE GENOMIC DNA]</scope>
    <source>
        <strain evidence="3">180601</strain>
        <tissue evidence="3">Whole Body</tissue>
    </source>
</reference>
<dbReference type="SMART" id="SM00220">
    <property type="entry name" value="S_TKc"/>
    <property type="match status" value="1"/>
</dbReference>
<evidence type="ECO:0000256" key="1">
    <source>
        <dbReference type="PROSITE-ProRule" id="PRU10141"/>
    </source>
</evidence>
<gene>
    <name evidence="3" type="ORF">FWK35_00032951</name>
</gene>
<accession>A0A6G0YZ13</accession>
<evidence type="ECO:0000313" key="4">
    <source>
        <dbReference type="Proteomes" id="UP000478052"/>
    </source>
</evidence>
<dbReference type="PROSITE" id="PS00107">
    <property type="entry name" value="PROTEIN_KINASE_ATP"/>
    <property type="match status" value="1"/>
</dbReference>
<dbReference type="PANTHER" id="PTHR11909">
    <property type="entry name" value="CASEIN KINASE-RELATED"/>
    <property type="match status" value="1"/>
</dbReference>
<keyword evidence="1" id="KW-0547">Nucleotide-binding</keyword>
<dbReference type="OrthoDB" id="5800476at2759"/>
<keyword evidence="3" id="KW-0808">Transferase</keyword>
<dbReference type="AlphaFoldDB" id="A0A6G0YZ13"/>
<dbReference type="SUPFAM" id="SSF56112">
    <property type="entry name" value="Protein kinase-like (PK-like)"/>
    <property type="match status" value="1"/>
</dbReference>
<feature type="domain" description="Protein kinase" evidence="2">
    <location>
        <begin position="36"/>
        <end position="288"/>
    </location>
</feature>
<keyword evidence="1" id="KW-0067">ATP-binding</keyword>
<organism evidence="3 4">
    <name type="scientific">Aphis craccivora</name>
    <name type="common">Cowpea aphid</name>
    <dbReference type="NCBI Taxonomy" id="307492"/>
    <lineage>
        <taxon>Eukaryota</taxon>
        <taxon>Metazoa</taxon>
        <taxon>Ecdysozoa</taxon>
        <taxon>Arthropoda</taxon>
        <taxon>Hexapoda</taxon>
        <taxon>Insecta</taxon>
        <taxon>Pterygota</taxon>
        <taxon>Neoptera</taxon>
        <taxon>Paraneoptera</taxon>
        <taxon>Hemiptera</taxon>
        <taxon>Sternorrhyncha</taxon>
        <taxon>Aphidomorpha</taxon>
        <taxon>Aphidoidea</taxon>
        <taxon>Aphididae</taxon>
        <taxon>Aphidini</taxon>
        <taxon>Aphis</taxon>
        <taxon>Aphis</taxon>
    </lineage>
</organism>
<dbReference type="InterPro" id="IPR000719">
    <property type="entry name" value="Prot_kinase_dom"/>
</dbReference>
<dbReference type="InterPro" id="IPR050235">
    <property type="entry name" value="CK1_Ser-Thr_kinase"/>
</dbReference>
<comment type="caution">
    <text evidence="3">The sequence shown here is derived from an EMBL/GenBank/DDBJ whole genome shotgun (WGS) entry which is preliminary data.</text>
</comment>
<keyword evidence="4" id="KW-1185">Reference proteome</keyword>
<dbReference type="InterPro" id="IPR011009">
    <property type="entry name" value="Kinase-like_dom_sf"/>
</dbReference>
<dbReference type="Pfam" id="PF00069">
    <property type="entry name" value="Pkinase"/>
    <property type="match status" value="1"/>
</dbReference>
<dbReference type="PROSITE" id="PS50011">
    <property type="entry name" value="PROTEIN_KINASE_DOM"/>
    <property type="match status" value="1"/>
</dbReference>
<dbReference type="Gene3D" id="3.30.200.20">
    <property type="entry name" value="Phosphorylase Kinase, domain 1"/>
    <property type="match status" value="1"/>
</dbReference>
<keyword evidence="3" id="KW-0418">Kinase</keyword>
<dbReference type="EMBL" id="VUJU01001878">
    <property type="protein sequence ID" value="KAF0763460.1"/>
    <property type="molecule type" value="Genomic_DNA"/>
</dbReference>
<dbReference type="Proteomes" id="UP000478052">
    <property type="component" value="Unassembled WGS sequence"/>
</dbReference>